<sequence>MRIVIATLIGGLIMFFWGAFAHMVLPLGELSMRAPTNEDAVLTALRDGLPPEHGIYLLPHFDMATMHGNDQAMKAYSEKAKANPYAFIVYSPNGKDPLAMGGNLFHQWLSDTLAALMVVLVMMRMAGVGLLRGLWIGLAFGVFSWLSLSVPYWNWYRFPGAFTAGYLVEQGFGWLLAGAAMGWWLGRKSNPSAVKPMP</sequence>
<evidence type="ECO:0000313" key="3">
    <source>
        <dbReference type="Proteomes" id="UP000518878"/>
    </source>
</evidence>
<keyword evidence="1" id="KW-0812">Transmembrane</keyword>
<reference evidence="2 3" key="1">
    <citation type="journal article" date="2006" name="Int. J. Syst. Evol. Microbiol.">
        <title>Dyella yeojuensis sp. nov., isolated from greenhouse soil in Korea.</title>
        <authorList>
            <person name="Kim B.Y."/>
            <person name="Weon H.Y."/>
            <person name="Lee K.H."/>
            <person name="Seok S.J."/>
            <person name="Kwon S.W."/>
            <person name="Go S.J."/>
            <person name="Stackebrandt E."/>
        </authorList>
    </citation>
    <scope>NUCLEOTIDE SEQUENCE [LARGE SCALE GENOMIC DNA]</scope>
    <source>
        <strain evidence="2 3">DSM 17673</strain>
    </source>
</reference>
<dbReference type="AlphaFoldDB" id="A0A7X5QS94"/>
<accession>A0A7X5QS94</accession>
<name>A0A7X5QS94_9GAMM</name>
<dbReference type="RefSeq" id="WP_166698199.1">
    <property type="nucleotide sequence ID" value="NZ_JAAQTL010000001.1"/>
</dbReference>
<dbReference type="EMBL" id="JAAQTL010000001">
    <property type="protein sequence ID" value="NID14488.1"/>
    <property type="molecule type" value="Genomic_DNA"/>
</dbReference>
<proteinExistence type="predicted"/>
<comment type="caution">
    <text evidence="2">The sequence shown here is derived from an EMBL/GenBank/DDBJ whole genome shotgun (WGS) entry which is preliminary data.</text>
</comment>
<feature type="transmembrane region" description="Helical" evidence="1">
    <location>
        <begin position="105"/>
        <end position="122"/>
    </location>
</feature>
<organism evidence="2 3">
    <name type="scientific">Luteibacter yeojuensis</name>
    <dbReference type="NCBI Taxonomy" id="345309"/>
    <lineage>
        <taxon>Bacteria</taxon>
        <taxon>Pseudomonadati</taxon>
        <taxon>Pseudomonadota</taxon>
        <taxon>Gammaproteobacteria</taxon>
        <taxon>Lysobacterales</taxon>
        <taxon>Rhodanobacteraceae</taxon>
        <taxon>Luteibacter</taxon>
    </lineage>
</organism>
<keyword evidence="3" id="KW-1185">Reference proteome</keyword>
<dbReference type="Proteomes" id="UP000518878">
    <property type="component" value="Unassembled WGS sequence"/>
</dbReference>
<keyword evidence="1" id="KW-0472">Membrane</keyword>
<evidence type="ECO:0000256" key="1">
    <source>
        <dbReference type="SAM" id="Phobius"/>
    </source>
</evidence>
<keyword evidence="1" id="KW-1133">Transmembrane helix</keyword>
<feature type="transmembrane region" description="Helical" evidence="1">
    <location>
        <begin position="134"/>
        <end position="153"/>
    </location>
</feature>
<protein>
    <submittedName>
        <fullName evidence="2">Uncharacterized protein</fullName>
    </submittedName>
</protein>
<gene>
    <name evidence="2" type="ORF">HBF32_03295</name>
</gene>
<feature type="transmembrane region" description="Helical" evidence="1">
    <location>
        <begin position="165"/>
        <end position="185"/>
    </location>
</feature>
<evidence type="ECO:0000313" key="2">
    <source>
        <dbReference type="EMBL" id="NID14488.1"/>
    </source>
</evidence>